<evidence type="ECO:0000256" key="1">
    <source>
        <dbReference type="SAM" id="Phobius"/>
    </source>
</evidence>
<comment type="caution">
    <text evidence="2">The sequence shown here is derived from an EMBL/GenBank/DDBJ whole genome shotgun (WGS) entry which is preliminary data.</text>
</comment>
<evidence type="ECO:0000313" key="2">
    <source>
        <dbReference type="EMBL" id="RJL05002.1"/>
    </source>
</evidence>
<keyword evidence="1" id="KW-0812">Transmembrane</keyword>
<keyword evidence="1" id="KW-1133">Transmembrane helix</keyword>
<sequence length="203" mass="22845">MWEWISENSGLVQASMAAVTALVWMVYLHIIVSGLRRQRLTEILIHLGGSRDLSARFLVSNLGFEPIYVLEIMLTVGTADGQRMSSVADRTEIARDQHPTPREATLQGPLKSGDHVEIGSVTDLLDRARSKGFDRIEPQDVREFRVTVAAITAADSSIVAANRDFTMQRQGDELCLCPKSLSARQIRSRRERRQIEADLRRQM</sequence>
<reference evidence="2 3" key="1">
    <citation type="submission" date="2018-09" db="EMBL/GenBank/DDBJ databases">
        <title>Paracoccus onubensis nov. sp. a moderate halophilic bacterium isolated from Gruta de las Maravillas (Aracena, Spain).</title>
        <authorList>
            <person name="Jurado V."/>
            <person name="Gutierrez-Patricio S."/>
            <person name="Gonzalez-Pimentel J.L."/>
            <person name="Laiz L."/>
            <person name="Saiz-Jimenez C."/>
        </authorList>
    </citation>
    <scope>NUCLEOTIDE SEQUENCE [LARGE SCALE GENOMIC DNA]</scope>
    <source>
        <strain evidence="2 3">DSM 19484</strain>
    </source>
</reference>
<keyword evidence="3" id="KW-1185">Reference proteome</keyword>
<gene>
    <name evidence="2" type="ORF">D3P06_08475</name>
</gene>
<protein>
    <submittedName>
        <fullName evidence="2">Uncharacterized protein</fullName>
    </submittedName>
</protein>
<organism evidence="2 3">
    <name type="scientific">Paracoccus aestuarii</name>
    <dbReference type="NCBI Taxonomy" id="453842"/>
    <lineage>
        <taxon>Bacteria</taxon>
        <taxon>Pseudomonadati</taxon>
        <taxon>Pseudomonadota</taxon>
        <taxon>Alphaproteobacteria</taxon>
        <taxon>Rhodobacterales</taxon>
        <taxon>Paracoccaceae</taxon>
        <taxon>Paracoccus</taxon>
    </lineage>
</organism>
<evidence type="ECO:0000313" key="3">
    <source>
        <dbReference type="Proteomes" id="UP000285530"/>
    </source>
</evidence>
<accession>A0A418ZX00</accession>
<keyword evidence="1" id="KW-0472">Membrane</keyword>
<dbReference type="AlphaFoldDB" id="A0A418ZX00"/>
<feature type="transmembrane region" description="Helical" evidence="1">
    <location>
        <begin position="12"/>
        <end position="32"/>
    </location>
</feature>
<dbReference type="EMBL" id="QZEV01000033">
    <property type="protein sequence ID" value="RJL05002.1"/>
    <property type="molecule type" value="Genomic_DNA"/>
</dbReference>
<proteinExistence type="predicted"/>
<name>A0A418ZX00_9RHOB</name>
<dbReference type="Proteomes" id="UP000285530">
    <property type="component" value="Unassembled WGS sequence"/>
</dbReference>